<evidence type="ECO:0000256" key="7">
    <source>
        <dbReference type="ARBA" id="ARBA00023136"/>
    </source>
</evidence>
<dbReference type="SMART" id="SM00724">
    <property type="entry name" value="TLC"/>
    <property type="match status" value="1"/>
</dbReference>
<evidence type="ECO:0000256" key="2">
    <source>
        <dbReference type="ARBA" id="ARBA00009808"/>
    </source>
</evidence>
<name>A0A0P1KLQ1_9SACH</name>
<evidence type="ECO:0000256" key="11">
    <source>
        <dbReference type="SAM" id="Phobius"/>
    </source>
</evidence>
<dbReference type="PROSITE" id="PS50922">
    <property type="entry name" value="TLC"/>
    <property type="match status" value="1"/>
</dbReference>
<evidence type="ECO:0000256" key="8">
    <source>
        <dbReference type="ARBA" id="ARBA00023180"/>
    </source>
</evidence>
<feature type="transmembrane region" description="Helical" evidence="11">
    <location>
        <begin position="246"/>
        <end position="274"/>
    </location>
</feature>
<dbReference type="AlphaFoldDB" id="A0A0P1KLQ1"/>
<keyword evidence="6 11" id="KW-1133">Transmembrane helix</keyword>
<evidence type="ECO:0000256" key="4">
    <source>
        <dbReference type="ARBA" id="ARBA00022692"/>
    </source>
</evidence>
<dbReference type="GO" id="GO:0050291">
    <property type="term" value="F:sphingosine N-acyltransferase activity"/>
    <property type="evidence" value="ECO:0007669"/>
    <property type="project" value="InterPro"/>
</dbReference>
<keyword evidence="5" id="KW-0256">Endoplasmic reticulum</keyword>
<protein>
    <submittedName>
        <fullName evidence="13">LAQU0S01e10638g1_1</fullName>
    </submittedName>
</protein>
<keyword evidence="4 9" id="KW-0812">Transmembrane</keyword>
<evidence type="ECO:0000256" key="9">
    <source>
        <dbReference type="PROSITE-ProRule" id="PRU00205"/>
    </source>
</evidence>
<evidence type="ECO:0000256" key="3">
    <source>
        <dbReference type="ARBA" id="ARBA00022679"/>
    </source>
</evidence>
<dbReference type="GO" id="GO:0046513">
    <property type="term" value="P:ceramide biosynthetic process"/>
    <property type="evidence" value="ECO:0007669"/>
    <property type="project" value="InterPro"/>
</dbReference>
<feature type="region of interest" description="Disordered" evidence="10">
    <location>
        <begin position="383"/>
        <end position="421"/>
    </location>
</feature>
<evidence type="ECO:0000313" key="14">
    <source>
        <dbReference type="Proteomes" id="UP000236544"/>
    </source>
</evidence>
<keyword evidence="7 9" id="KW-0472">Membrane</keyword>
<feature type="transmembrane region" description="Helical" evidence="11">
    <location>
        <begin position="123"/>
        <end position="140"/>
    </location>
</feature>
<evidence type="ECO:0000256" key="10">
    <source>
        <dbReference type="SAM" id="MobiDB-lite"/>
    </source>
</evidence>
<evidence type="ECO:0000313" key="13">
    <source>
        <dbReference type="EMBL" id="CUS20614.1"/>
    </source>
</evidence>
<evidence type="ECO:0000256" key="5">
    <source>
        <dbReference type="ARBA" id="ARBA00022824"/>
    </source>
</evidence>
<organism evidence="13 14">
    <name type="scientific">Lachancea quebecensis</name>
    <dbReference type="NCBI Taxonomy" id="1654605"/>
    <lineage>
        <taxon>Eukaryota</taxon>
        <taxon>Fungi</taxon>
        <taxon>Dikarya</taxon>
        <taxon>Ascomycota</taxon>
        <taxon>Saccharomycotina</taxon>
        <taxon>Saccharomycetes</taxon>
        <taxon>Saccharomycetales</taxon>
        <taxon>Saccharomycetaceae</taxon>
        <taxon>Lachancea</taxon>
    </lineage>
</organism>
<dbReference type="InterPro" id="IPR006634">
    <property type="entry name" value="TLC-dom"/>
</dbReference>
<feature type="transmembrane region" description="Helical" evidence="11">
    <location>
        <begin position="78"/>
        <end position="95"/>
    </location>
</feature>
<dbReference type="GO" id="GO:0005789">
    <property type="term" value="C:endoplasmic reticulum membrane"/>
    <property type="evidence" value="ECO:0007669"/>
    <property type="project" value="UniProtKB-SubCell"/>
</dbReference>
<keyword evidence="8" id="KW-0325">Glycoprotein</keyword>
<feature type="transmembrane region" description="Helical" evidence="11">
    <location>
        <begin position="216"/>
        <end position="234"/>
    </location>
</feature>
<dbReference type="EMBL" id="LN890560">
    <property type="protein sequence ID" value="CUS20614.1"/>
    <property type="molecule type" value="Genomic_DNA"/>
</dbReference>
<sequence length="421" mass="48745">MSSHLQKPTVRARRTSSVGAINLGDNKVPGLSTMKESEQSKTAALERMRALSEASKGDVDLLKKFYLTYREMSYRHTWLTPLVILLAVYGAYFLSGNRTASNPLHPFVAISYQVGDSDMYGKGIGDLCFVFYYMVFFTFLREFLMECVLRPFASALGVTGEHKTKRLMEQAYSIIYYGISGPFGLYIMYHTDLWLFRTAPMYATYPDLTNQFLYKVFYLGQAAFWTQQACVLVLQLEKPRKDFKELVFHHIVTLALIWLSYVFHFTKMGLAVYITMDVSDFFLSLSKTLNYLDSALTAPVFFIFVASWTYLRHYINLKILWSVLTEFRTVGDYTLNFATQQYKCWISLPIVFVLISALQLVNLYWLFLVMRILYRLLFKGIQKDERSESESEETVQIDKHENADEGNISQSEPRSALKKEN</sequence>
<dbReference type="Proteomes" id="UP000236544">
    <property type="component" value="Unassembled WGS sequence"/>
</dbReference>
<evidence type="ECO:0000256" key="1">
    <source>
        <dbReference type="ARBA" id="ARBA00004477"/>
    </source>
</evidence>
<dbReference type="PANTHER" id="PTHR12560">
    <property type="entry name" value="LONGEVITY ASSURANCE FACTOR 1 LAG1"/>
    <property type="match status" value="1"/>
</dbReference>
<comment type="similarity">
    <text evidence="2">Belongs to the sphingosine N-acyltransferase family.</text>
</comment>
<comment type="subcellular location">
    <subcellularLocation>
        <location evidence="1">Endoplasmic reticulum membrane</location>
        <topology evidence="1">Multi-pass membrane protein</topology>
    </subcellularLocation>
</comment>
<accession>A0A0P1KLQ1</accession>
<gene>
    <name evidence="13" type="ORF">LAQU0_S01e10638g</name>
</gene>
<reference evidence="14" key="1">
    <citation type="submission" date="2015-10" db="EMBL/GenBank/DDBJ databases">
        <authorList>
            <person name="Devillers H."/>
        </authorList>
    </citation>
    <scope>NUCLEOTIDE SEQUENCE [LARGE SCALE GENOMIC DNA]</scope>
</reference>
<dbReference type="Pfam" id="PF03798">
    <property type="entry name" value="TRAM_LAG1_CLN8"/>
    <property type="match status" value="1"/>
</dbReference>
<feature type="domain" description="TLC" evidence="12">
    <location>
        <begin position="162"/>
        <end position="378"/>
    </location>
</feature>
<keyword evidence="14" id="KW-1185">Reference proteome</keyword>
<keyword evidence="3" id="KW-0808">Transferase</keyword>
<dbReference type="OrthoDB" id="3053196at2759"/>
<feature type="transmembrane region" description="Helical" evidence="11">
    <location>
        <begin position="294"/>
        <end position="311"/>
    </location>
</feature>
<feature type="transmembrane region" description="Helical" evidence="11">
    <location>
        <begin position="345"/>
        <end position="367"/>
    </location>
</feature>
<dbReference type="PANTHER" id="PTHR12560:SF11">
    <property type="entry name" value="CERAMIDE SYNTHASE LAC1-RELATED"/>
    <property type="match status" value="1"/>
</dbReference>
<evidence type="ECO:0000256" key="6">
    <source>
        <dbReference type="ARBA" id="ARBA00022989"/>
    </source>
</evidence>
<evidence type="ECO:0000259" key="12">
    <source>
        <dbReference type="PROSITE" id="PS50922"/>
    </source>
</evidence>
<feature type="transmembrane region" description="Helical" evidence="11">
    <location>
        <begin position="174"/>
        <end position="196"/>
    </location>
</feature>
<dbReference type="InterPro" id="IPR016439">
    <property type="entry name" value="Lag1/Lac1-like"/>
</dbReference>
<proteinExistence type="inferred from homology"/>